<reference evidence="7" key="1">
    <citation type="journal article" date="2014" name="Front. Microbiol.">
        <title>High frequency of phylogenetically diverse reductive dehalogenase-homologous genes in deep subseafloor sedimentary metagenomes.</title>
        <authorList>
            <person name="Kawai M."/>
            <person name="Futagami T."/>
            <person name="Toyoda A."/>
            <person name="Takaki Y."/>
            <person name="Nishi S."/>
            <person name="Hori S."/>
            <person name="Arai W."/>
            <person name="Tsubouchi T."/>
            <person name="Morono Y."/>
            <person name="Uchiyama I."/>
            <person name="Ito T."/>
            <person name="Fujiyama A."/>
            <person name="Inagaki F."/>
            <person name="Takami H."/>
        </authorList>
    </citation>
    <scope>NUCLEOTIDE SEQUENCE</scope>
    <source>
        <strain evidence="7">Expedition CK06-06</strain>
    </source>
</reference>
<dbReference type="SUPFAM" id="SSF56059">
    <property type="entry name" value="Glutathione synthetase ATP-binding domain-like"/>
    <property type="match status" value="1"/>
</dbReference>
<keyword evidence="2" id="KW-0436">Ligase</keyword>
<accession>X0UQH7</accession>
<evidence type="ECO:0000256" key="3">
    <source>
        <dbReference type="ARBA" id="ARBA00022723"/>
    </source>
</evidence>
<evidence type="ECO:0000256" key="4">
    <source>
        <dbReference type="ARBA" id="ARBA00022741"/>
    </source>
</evidence>
<dbReference type="FunFam" id="3.30.470.20:FF:000002">
    <property type="entry name" value="Succinate--CoA ligase [ADP-forming] subunit beta"/>
    <property type="match status" value="1"/>
</dbReference>
<dbReference type="PROSITE" id="PS50975">
    <property type="entry name" value="ATP_GRASP"/>
    <property type="match status" value="1"/>
</dbReference>
<dbReference type="PANTHER" id="PTHR11815">
    <property type="entry name" value="SUCCINYL-COA SYNTHETASE BETA CHAIN"/>
    <property type="match status" value="1"/>
</dbReference>
<protein>
    <recommendedName>
        <fullName evidence="6">ATP-grasp domain-containing protein</fullName>
    </recommendedName>
</protein>
<dbReference type="EMBL" id="BARS01021347">
    <property type="protein sequence ID" value="GAG02538.1"/>
    <property type="molecule type" value="Genomic_DNA"/>
</dbReference>
<keyword evidence="5" id="KW-0460">Magnesium</keyword>
<gene>
    <name evidence="7" type="ORF">S01H1_34292</name>
</gene>
<dbReference type="AlphaFoldDB" id="X0UQH7"/>
<evidence type="ECO:0000313" key="7">
    <source>
        <dbReference type="EMBL" id="GAG02538.1"/>
    </source>
</evidence>
<name>X0UQH7_9ZZZZ</name>
<dbReference type="GO" id="GO:0046872">
    <property type="term" value="F:metal ion binding"/>
    <property type="evidence" value="ECO:0007669"/>
    <property type="project" value="UniProtKB-KW"/>
</dbReference>
<dbReference type="GO" id="GO:0005524">
    <property type="term" value="F:ATP binding"/>
    <property type="evidence" value="ECO:0007669"/>
    <property type="project" value="InterPro"/>
</dbReference>
<feature type="non-terminal residue" evidence="7">
    <location>
        <position position="217"/>
    </location>
</feature>
<dbReference type="PANTHER" id="PTHR11815:SF10">
    <property type="entry name" value="SUCCINATE--COA LIGASE [GDP-FORMING] SUBUNIT BETA, MITOCHONDRIAL"/>
    <property type="match status" value="1"/>
</dbReference>
<dbReference type="Gene3D" id="3.30.1490.20">
    <property type="entry name" value="ATP-grasp fold, A domain"/>
    <property type="match status" value="1"/>
</dbReference>
<keyword evidence="3" id="KW-0479">Metal-binding</keyword>
<dbReference type="Pfam" id="PF08442">
    <property type="entry name" value="ATP-grasp_2"/>
    <property type="match status" value="1"/>
</dbReference>
<dbReference type="GO" id="GO:0006099">
    <property type="term" value="P:tricarboxylic acid cycle"/>
    <property type="evidence" value="ECO:0007669"/>
    <property type="project" value="TreeGrafter"/>
</dbReference>
<proteinExistence type="predicted"/>
<evidence type="ECO:0000259" key="6">
    <source>
        <dbReference type="PROSITE" id="PS50975"/>
    </source>
</evidence>
<feature type="domain" description="ATP-grasp" evidence="6">
    <location>
        <begin position="9"/>
        <end position="217"/>
    </location>
</feature>
<organism evidence="7">
    <name type="scientific">marine sediment metagenome</name>
    <dbReference type="NCBI Taxonomy" id="412755"/>
    <lineage>
        <taxon>unclassified sequences</taxon>
        <taxon>metagenomes</taxon>
        <taxon>ecological metagenomes</taxon>
    </lineage>
</organism>
<evidence type="ECO:0000256" key="5">
    <source>
        <dbReference type="ARBA" id="ARBA00022842"/>
    </source>
</evidence>
<dbReference type="Gene3D" id="3.30.470.20">
    <property type="entry name" value="ATP-grasp fold, B domain"/>
    <property type="match status" value="1"/>
</dbReference>
<evidence type="ECO:0000256" key="2">
    <source>
        <dbReference type="ARBA" id="ARBA00022598"/>
    </source>
</evidence>
<evidence type="ECO:0000256" key="1">
    <source>
        <dbReference type="ARBA" id="ARBA00001946"/>
    </source>
</evidence>
<dbReference type="GO" id="GO:0042709">
    <property type="term" value="C:succinate-CoA ligase complex"/>
    <property type="evidence" value="ECO:0007669"/>
    <property type="project" value="TreeGrafter"/>
</dbReference>
<dbReference type="GO" id="GO:0004775">
    <property type="term" value="F:succinate-CoA ligase (ADP-forming) activity"/>
    <property type="evidence" value="ECO:0007669"/>
    <property type="project" value="TreeGrafter"/>
</dbReference>
<comment type="cofactor">
    <cofactor evidence="1">
        <name>Mg(2+)</name>
        <dbReference type="ChEBI" id="CHEBI:18420"/>
    </cofactor>
</comment>
<keyword evidence="4" id="KW-0547">Nucleotide-binding</keyword>
<sequence>MKLLEYQAKEIFRRYDIPTPRSEVAESSMGAREIAERLGPVAIKAQLPVGGRGKAGGIKFAESPEEAEKIAGGLLGSRIKDIEIKKVLVEEKLDIKDELYLGVTVDRKNRCYVVLASSEGGVDIEEVAEETPEKIVKQMIDPLLGIRDYHCRSVAKRLGYSGREMNDLAGFIRKLYRVAFEMDAELTEINPLALTEEGFIAADARLNIDNNALFRHP</sequence>
<dbReference type="GO" id="GO:0006104">
    <property type="term" value="P:succinyl-CoA metabolic process"/>
    <property type="evidence" value="ECO:0007669"/>
    <property type="project" value="TreeGrafter"/>
</dbReference>
<comment type="caution">
    <text evidence="7">The sequence shown here is derived from an EMBL/GenBank/DDBJ whole genome shotgun (WGS) entry which is preliminary data.</text>
</comment>
<dbReference type="InterPro" id="IPR013650">
    <property type="entry name" value="ATP-grasp_succ-CoA_synth-type"/>
</dbReference>
<dbReference type="InterPro" id="IPR013815">
    <property type="entry name" value="ATP_grasp_subdomain_1"/>
</dbReference>
<dbReference type="InterPro" id="IPR011761">
    <property type="entry name" value="ATP-grasp"/>
</dbReference>